<feature type="domain" description="DAGKc" evidence="1">
    <location>
        <begin position="102"/>
        <end position="243"/>
    </location>
</feature>
<dbReference type="InterPro" id="IPR001206">
    <property type="entry name" value="Diacylglycerol_kinase_cat_dom"/>
</dbReference>
<dbReference type="GO" id="GO:0016020">
    <property type="term" value="C:membrane"/>
    <property type="evidence" value="ECO:0007669"/>
    <property type="project" value="TreeGrafter"/>
</dbReference>
<dbReference type="EMBL" id="KV428016">
    <property type="protein sequence ID" value="KZT42044.1"/>
    <property type="molecule type" value="Genomic_DNA"/>
</dbReference>
<evidence type="ECO:0000313" key="3">
    <source>
        <dbReference type="Proteomes" id="UP000076798"/>
    </source>
</evidence>
<dbReference type="PANTHER" id="PTHR12358">
    <property type="entry name" value="SPHINGOSINE KINASE"/>
    <property type="match status" value="1"/>
</dbReference>
<protein>
    <recommendedName>
        <fullName evidence="1">DAGKc domain-containing protein</fullName>
    </recommendedName>
</protein>
<dbReference type="Proteomes" id="UP000076798">
    <property type="component" value="Unassembled WGS sequence"/>
</dbReference>
<dbReference type="Gene3D" id="2.60.200.40">
    <property type="match status" value="1"/>
</dbReference>
<dbReference type="PANTHER" id="PTHR12358:SF31">
    <property type="entry name" value="ACYLGLYCEROL KINASE, MITOCHONDRIAL"/>
    <property type="match status" value="1"/>
</dbReference>
<dbReference type="GO" id="GO:0005737">
    <property type="term" value="C:cytoplasm"/>
    <property type="evidence" value="ECO:0007669"/>
    <property type="project" value="TreeGrafter"/>
</dbReference>
<dbReference type="InterPro" id="IPR017438">
    <property type="entry name" value="ATP-NAD_kinase_N"/>
</dbReference>
<dbReference type="InterPro" id="IPR016064">
    <property type="entry name" value="NAD/diacylglycerol_kinase_sf"/>
</dbReference>
<accession>A0A166GV45</accession>
<dbReference type="PROSITE" id="PS50146">
    <property type="entry name" value="DAGK"/>
    <property type="match status" value="1"/>
</dbReference>
<dbReference type="SUPFAM" id="SSF111331">
    <property type="entry name" value="NAD kinase/diacylglycerol kinase-like"/>
    <property type="match status" value="1"/>
</dbReference>
<organism evidence="2 3">
    <name type="scientific">Sistotremastrum suecicum HHB10207 ss-3</name>
    <dbReference type="NCBI Taxonomy" id="1314776"/>
    <lineage>
        <taxon>Eukaryota</taxon>
        <taxon>Fungi</taxon>
        <taxon>Dikarya</taxon>
        <taxon>Basidiomycota</taxon>
        <taxon>Agaricomycotina</taxon>
        <taxon>Agaricomycetes</taxon>
        <taxon>Sistotremastrales</taxon>
        <taxon>Sistotremastraceae</taxon>
        <taxon>Sistotremastrum</taxon>
    </lineage>
</organism>
<dbReference type="GO" id="GO:0001727">
    <property type="term" value="F:lipid kinase activity"/>
    <property type="evidence" value="ECO:0007669"/>
    <property type="project" value="TreeGrafter"/>
</dbReference>
<dbReference type="GO" id="GO:0046512">
    <property type="term" value="P:sphingosine biosynthetic process"/>
    <property type="evidence" value="ECO:0007669"/>
    <property type="project" value="TreeGrafter"/>
</dbReference>
<dbReference type="SMART" id="SM00046">
    <property type="entry name" value="DAGKc"/>
    <property type="match status" value="1"/>
</dbReference>
<name>A0A166GV45_9AGAM</name>
<dbReference type="Pfam" id="PF00781">
    <property type="entry name" value="DAGK_cat"/>
    <property type="match status" value="1"/>
</dbReference>
<dbReference type="GO" id="GO:0016773">
    <property type="term" value="F:phosphotransferase activity, alcohol group as acceptor"/>
    <property type="evidence" value="ECO:0007669"/>
    <property type="project" value="UniProtKB-ARBA"/>
</dbReference>
<dbReference type="InterPro" id="IPR050187">
    <property type="entry name" value="Lipid_Phosphate_FormReg"/>
</dbReference>
<gene>
    <name evidence="2" type="ORF">SISSUDRAFT_999824</name>
</gene>
<dbReference type="OrthoDB" id="3853857at2759"/>
<dbReference type="Gene3D" id="3.40.50.10330">
    <property type="entry name" value="Probable inorganic polyphosphate/atp-NAD kinase, domain 1"/>
    <property type="match status" value="1"/>
</dbReference>
<dbReference type="STRING" id="1314776.A0A166GV45"/>
<sequence length="462" mass="51224">MDSGDSEMVSRLTVTLAGSPVILSASPSALVVEQNGKLKAKYTWWNVLWAESYETRVTLSLIEYHKEASKLVSFTATVSEAERAAALLFTQYVMENAYKDTKPRRRLRIFVNPVGGKGKGTSIYLERVKPIFEAAHCGIDTTITERAHHALEVTRDMPLNADCIVVLSGDGLLHEVINGLAERPDAEEALATMPLAPIPTGSANGTCVNLLGKIDGFDVAMACVNAIKGRPMKLDLCLVTQKSSRTWSFMSQAMGLMADVDLGTEHLRWMGDARFMVGFLRELWALKRCPVTMEIKVVAEDKEQMVQQWKSTRSSGERTRATNGVLGKPPSTSEWVTLDKPILYFYAGKMPYVARDLMQFPLSVPGDGTIDLAIQEVTSRWTLLKAIDGADRGQQIYIPSQRYYKVEAYRVTPLVDDANVSIDGEKYPCEPFEVQVRKGMANIMSPSGSFVTDFSGINEKWK</sequence>
<reference evidence="2 3" key="1">
    <citation type="journal article" date="2016" name="Mol. Biol. Evol.">
        <title>Comparative Genomics of Early-Diverging Mushroom-Forming Fungi Provides Insights into the Origins of Lignocellulose Decay Capabilities.</title>
        <authorList>
            <person name="Nagy L.G."/>
            <person name="Riley R."/>
            <person name="Tritt A."/>
            <person name="Adam C."/>
            <person name="Daum C."/>
            <person name="Floudas D."/>
            <person name="Sun H."/>
            <person name="Yadav J.S."/>
            <person name="Pangilinan J."/>
            <person name="Larsson K.H."/>
            <person name="Matsuura K."/>
            <person name="Barry K."/>
            <person name="Labutti K."/>
            <person name="Kuo R."/>
            <person name="Ohm R.A."/>
            <person name="Bhattacharya S.S."/>
            <person name="Shirouzu T."/>
            <person name="Yoshinaga Y."/>
            <person name="Martin F.M."/>
            <person name="Grigoriev I.V."/>
            <person name="Hibbett D.S."/>
        </authorList>
    </citation>
    <scope>NUCLEOTIDE SEQUENCE [LARGE SCALE GENOMIC DNA]</scope>
    <source>
        <strain evidence="2 3">HHB10207 ss-3</strain>
    </source>
</reference>
<evidence type="ECO:0000259" key="1">
    <source>
        <dbReference type="PROSITE" id="PS50146"/>
    </source>
</evidence>
<evidence type="ECO:0000313" key="2">
    <source>
        <dbReference type="EMBL" id="KZT42044.1"/>
    </source>
</evidence>
<dbReference type="AlphaFoldDB" id="A0A166GV45"/>
<keyword evidence="3" id="KW-1185">Reference proteome</keyword>
<proteinExistence type="predicted"/>